<name>A0A2U3L646_9BACT</name>
<protein>
    <recommendedName>
        <fullName evidence="5">Alginate export domain-containing protein</fullName>
    </recommendedName>
</protein>
<evidence type="ECO:0000313" key="3">
    <source>
        <dbReference type="EMBL" id="SPF47320.1"/>
    </source>
</evidence>
<dbReference type="OrthoDB" id="5490906at2"/>
<reference evidence="4" key="1">
    <citation type="submission" date="2018-02" db="EMBL/GenBank/DDBJ databases">
        <authorList>
            <person name="Hausmann B."/>
        </authorList>
    </citation>
    <scope>NUCLEOTIDE SEQUENCE [LARGE SCALE GENOMIC DNA]</scope>
    <source>
        <strain evidence="4">Peat soil MAG SbA1</strain>
    </source>
</reference>
<gene>
    <name evidence="3" type="ORF">SBA1_730030</name>
</gene>
<accession>A0A2U3L646</accession>
<feature type="signal peptide" evidence="2">
    <location>
        <begin position="1"/>
        <end position="21"/>
    </location>
</feature>
<sequence length="445" mass="49544">MNNTLRVVLSLMVLAAPLTLAQGNDPNELQFSDETSRQQETSISGNMTGMKMEEHVSSAMPSPHAGSGTAWQPASVPAYEGMWMRGGWEFMAHGTIFVDYNQQGGPRGEGKAESVNWGMLMEQHSLGKGTILFRQMFSAESLTSPHPGFPELFQTGETYHGEPLVDHQHPHNVFAELAALYIAPLTEKISWELYGGPSAEPALGPVTYLHRASASELPLAPLGHHLQDSTHTSFGVVTTGLVIDRVRLEASAFNGREPNEERWSIQLGPLDSWSGRVSIAPARNWVAQYSIGRLEHPEALEPGSQWRETASVEYNRPVSLGNWRTTLVWGRVQKLATDAHLNSYLLESTLNFQEKNYLFSRLELVDKDELFPEAPVHPWYRIGAYTFGGVRDLAHERAWQFGLGADVTVYSKPAALDAAYGWYPVSFQIFLRMRPGRRLDVALTK</sequence>
<dbReference type="Proteomes" id="UP000238701">
    <property type="component" value="Unassembled WGS sequence"/>
</dbReference>
<evidence type="ECO:0008006" key="5">
    <source>
        <dbReference type="Google" id="ProtNLM"/>
    </source>
</evidence>
<proteinExistence type="predicted"/>
<evidence type="ECO:0000256" key="2">
    <source>
        <dbReference type="SAM" id="SignalP"/>
    </source>
</evidence>
<evidence type="ECO:0000256" key="1">
    <source>
        <dbReference type="SAM" id="MobiDB-lite"/>
    </source>
</evidence>
<dbReference type="EMBL" id="OMOD01000170">
    <property type="protein sequence ID" value="SPF47320.1"/>
    <property type="molecule type" value="Genomic_DNA"/>
</dbReference>
<feature type="chain" id="PRO_5015564466" description="Alginate export domain-containing protein" evidence="2">
    <location>
        <begin position="22"/>
        <end position="445"/>
    </location>
</feature>
<feature type="region of interest" description="Disordered" evidence="1">
    <location>
        <begin position="23"/>
        <end position="42"/>
    </location>
</feature>
<organism evidence="3 4">
    <name type="scientific">Candidatus Sulfotelmatobacter kueseliae</name>
    <dbReference type="NCBI Taxonomy" id="2042962"/>
    <lineage>
        <taxon>Bacteria</taxon>
        <taxon>Pseudomonadati</taxon>
        <taxon>Acidobacteriota</taxon>
        <taxon>Terriglobia</taxon>
        <taxon>Terriglobales</taxon>
        <taxon>Candidatus Korobacteraceae</taxon>
        <taxon>Candidatus Sulfotelmatobacter</taxon>
    </lineage>
</organism>
<evidence type="ECO:0000313" key="4">
    <source>
        <dbReference type="Proteomes" id="UP000238701"/>
    </source>
</evidence>
<dbReference type="AlphaFoldDB" id="A0A2U3L646"/>
<keyword evidence="2" id="KW-0732">Signal</keyword>